<dbReference type="SUPFAM" id="SSF53335">
    <property type="entry name" value="S-adenosyl-L-methionine-dependent methyltransferases"/>
    <property type="match status" value="1"/>
</dbReference>
<keyword evidence="2" id="KW-0489">Methyltransferase</keyword>
<gene>
    <name evidence="2" type="ORF">SAMN05421736_102106</name>
</gene>
<name>A0A1H3KBT9_9BACI</name>
<dbReference type="InterPro" id="IPR029063">
    <property type="entry name" value="SAM-dependent_MTases_sf"/>
</dbReference>
<dbReference type="InterPro" id="IPR013216">
    <property type="entry name" value="Methyltransf_11"/>
</dbReference>
<organism evidence="2 3">
    <name type="scientific">Evansella caseinilytica</name>
    <dbReference type="NCBI Taxonomy" id="1503961"/>
    <lineage>
        <taxon>Bacteria</taxon>
        <taxon>Bacillati</taxon>
        <taxon>Bacillota</taxon>
        <taxon>Bacilli</taxon>
        <taxon>Bacillales</taxon>
        <taxon>Bacillaceae</taxon>
        <taxon>Evansella</taxon>
    </lineage>
</organism>
<evidence type="ECO:0000313" key="3">
    <source>
        <dbReference type="Proteomes" id="UP000198935"/>
    </source>
</evidence>
<keyword evidence="2" id="KW-0808">Transferase</keyword>
<sequence>MTTVKQALMEKIDPMNGRHLEHIARYQFAVPFVKGRVLDLSCCNGYESKLLAKAGKKAISEIIAVVTDKEAVAYAENVCYHPLLSFRHGSITDDNYVSELGKFDTIVGFDTIRETEDRSNFMEQIHRLLTPEGTVLLSASLNGGNAGRKNTVFNQRPLLTPEQFRFLFVGFQETAFYGQTGVLFEPSKPAPDIEICIGIGTGIR</sequence>
<evidence type="ECO:0000259" key="1">
    <source>
        <dbReference type="Pfam" id="PF08241"/>
    </source>
</evidence>
<accession>A0A1H3KBT9</accession>
<dbReference type="EMBL" id="FNPI01000002">
    <property type="protein sequence ID" value="SDY49636.1"/>
    <property type="molecule type" value="Genomic_DNA"/>
</dbReference>
<dbReference type="AlphaFoldDB" id="A0A1H3KBT9"/>
<keyword evidence="3" id="KW-1185">Reference proteome</keyword>
<reference evidence="3" key="1">
    <citation type="submission" date="2016-10" db="EMBL/GenBank/DDBJ databases">
        <authorList>
            <person name="Varghese N."/>
            <person name="Submissions S."/>
        </authorList>
    </citation>
    <scope>NUCLEOTIDE SEQUENCE [LARGE SCALE GENOMIC DNA]</scope>
    <source>
        <strain evidence="3">SP</strain>
    </source>
</reference>
<evidence type="ECO:0000313" key="2">
    <source>
        <dbReference type="EMBL" id="SDY49636.1"/>
    </source>
</evidence>
<dbReference type="Pfam" id="PF08241">
    <property type="entry name" value="Methyltransf_11"/>
    <property type="match status" value="1"/>
</dbReference>
<proteinExistence type="predicted"/>
<dbReference type="GO" id="GO:0008168">
    <property type="term" value="F:methyltransferase activity"/>
    <property type="evidence" value="ECO:0007669"/>
    <property type="project" value="UniProtKB-KW"/>
</dbReference>
<dbReference type="GO" id="GO:0032259">
    <property type="term" value="P:methylation"/>
    <property type="evidence" value="ECO:0007669"/>
    <property type="project" value="UniProtKB-KW"/>
</dbReference>
<dbReference type="STRING" id="1503961.SAMN05421736_102106"/>
<dbReference type="Proteomes" id="UP000198935">
    <property type="component" value="Unassembled WGS sequence"/>
</dbReference>
<dbReference type="Gene3D" id="3.40.50.150">
    <property type="entry name" value="Vaccinia Virus protein VP39"/>
    <property type="match status" value="1"/>
</dbReference>
<feature type="domain" description="Methyltransferase type 11" evidence="1">
    <location>
        <begin position="38"/>
        <end position="136"/>
    </location>
</feature>
<dbReference type="CDD" id="cd02440">
    <property type="entry name" value="AdoMet_MTases"/>
    <property type="match status" value="1"/>
</dbReference>
<protein>
    <submittedName>
        <fullName evidence="2">Methyltransferase domain-containing protein</fullName>
    </submittedName>
</protein>